<protein>
    <submittedName>
        <fullName evidence="1">Uncharacterized protein</fullName>
    </submittedName>
</protein>
<gene>
    <name evidence="1" type="ORF">MRB53_036120</name>
</gene>
<proteinExistence type="predicted"/>
<accession>A0ACC2K6J7</accession>
<dbReference type="EMBL" id="CM056820">
    <property type="protein sequence ID" value="KAJ8616748.1"/>
    <property type="molecule type" value="Genomic_DNA"/>
</dbReference>
<sequence length="357" mass="40475">MGSSILVPSVQELAKESMVNVPPRYIRPDQDPPLINAPLPSISIPIVDMSKLLQQESSAAELERLHSACKDWGFFQLVNHGVSSSLVEKMKSEIKDFFKLPLEEKKRFWQEPGDVEGFGQAFVISEEQKLDWGDMFFLTTLPHHMRKPRLFDHLPSSLRETMEAYSLEVNKLAMSIMGLMARALGMKAEEIRELFDESFQGLRMNYYPPCPQPESVIGISPHSDSVGLTVLLQIGEMEGLQIRKEGLWIPVKPLPNAFIINIGDILEIVTNGIYRSVEHRATVNSMQERLSIAAFHSPKFTAEMGPARSLINSENPALFRRVGVDKYFRDLFTRKLQGKAYLDSMRINYEECNNTAS</sequence>
<evidence type="ECO:0000313" key="2">
    <source>
        <dbReference type="Proteomes" id="UP001234297"/>
    </source>
</evidence>
<reference evidence="1 2" key="1">
    <citation type="journal article" date="2022" name="Hortic Res">
        <title>A haplotype resolved chromosomal level avocado genome allows analysis of novel avocado genes.</title>
        <authorList>
            <person name="Nath O."/>
            <person name="Fletcher S.J."/>
            <person name="Hayward A."/>
            <person name="Shaw L.M."/>
            <person name="Masouleh A.K."/>
            <person name="Furtado A."/>
            <person name="Henry R.J."/>
            <person name="Mitter N."/>
        </authorList>
    </citation>
    <scope>NUCLEOTIDE SEQUENCE [LARGE SCALE GENOMIC DNA]</scope>
    <source>
        <strain evidence="2">cv. Hass</strain>
    </source>
</reference>
<evidence type="ECO:0000313" key="1">
    <source>
        <dbReference type="EMBL" id="KAJ8616748.1"/>
    </source>
</evidence>
<comment type="caution">
    <text evidence="1">The sequence shown here is derived from an EMBL/GenBank/DDBJ whole genome shotgun (WGS) entry which is preliminary data.</text>
</comment>
<dbReference type="Proteomes" id="UP001234297">
    <property type="component" value="Chromosome 12"/>
</dbReference>
<name>A0ACC2K6J7_PERAE</name>
<keyword evidence="2" id="KW-1185">Reference proteome</keyword>
<organism evidence="1 2">
    <name type="scientific">Persea americana</name>
    <name type="common">Avocado</name>
    <dbReference type="NCBI Taxonomy" id="3435"/>
    <lineage>
        <taxon>Eukaryota</taxon>
        <taxon>Viridiplantae</taxon>
        <taxon>Streptophyta</taxon>
        <taxon>Embryophyta</taxon>
        <taxon>Tracheophyta</taxon>
        <taxon>Spermatophyta</taxon>
        <taxon>Magnoliopsida</taxon>
        <taxon>Magnoliidae</taxon>
        <taxon>Laurales</taxon>
        <taxon>Lauraceae</taxon>
        <taxon>Persea</taxon>
    </lineage>
</organism>